<accession>A0A4P6JUB3</accession>
<dbReference type="KEGG" id="kbs:EPA93_24935"/>
<evidence type="ECO:0000313" key="1">
    <source>
        <dbReference type="EMBL" id="QBD79054.1"/>
    </source>
</evidence>
<dbReference type="AlphaFoldDB" id="A0A4P6JUB3"/>
<gene>
    <name evidence="1" type="ORF">EPA93_24935</name>
</gene>
<dbReference type="Proteomes" id="UP000290365">
    <property type="component" value="Chromosome"/>
</dbReference>
<evidence type="ECO:0008006" key="3">
    <source>
        <dbReference type="Google" id="ProtNLM"/>
    </source>
</evidence>
<dbReference type="EMBL" id="CP035758">
    <property type="protein sequence ID" value="QBD79054.1"/>
    <property type="molecule type" value="Genomic_DNA"/>
</dbReference>
<dbReference type="RefSeq" id="WP_129890107.1">
    <property type="nucleotide sequence ID" value="NZ_CP035758.1"/>
</dbReference>
<protein>
    <recommendedName>
        <fullName evidence="3">MerR family transcriptional regulator</fullName>
    </recommendedName>
</protein>
<name>A0A4P6JUB3_KTERU</name>
<keyword evidence="2" id="KW-1185">Reference proteome</keyword>
<reference evidence="1 2" key="1">
    <citation type="submission" date="2019-01" db="EMBL/GenBank/DDBJ databases">
        <title>Ktedonosporobacter rubrisoli SCAWS-G2.</title>
        <authorList>
            <person name="Huang Y."/>
            <person name="Yan B."/>
        </authorList>
    </citation>
    <scope>NUCLEOTIDE SEQUENCE [LARGE SCALE GENOMIC DNA]</scope>
    <source>
        <strain evidence="1 2">SCAWS-G2</strain>
    </source>
</reference>
<sequence length="77" mass="8675">MSERWVTIKVAAKRFNLPASKISRWANRGLIPTKPNLFDKRSRLVELNELQAKITELNAIQDLAEANLAEDLTNGNA</sequence>
<proteinExistence type="predicted"/>
<organism evidence="1 2">
    <name type="scientific">Ktedonosporobacter rubrisoli</name>
    <dbReference type="NCBI Taxonomy" id="2509675"/>
    <lineage>
        <taxon>Bacteria</taxon>
        <taxon>Bacillati</taxon>
        <taxon>Chloroflexota</taxon>
        <taxon>Ktedonobacteria</taxon>
        <taxon>Ktedonobacterales</taxon>
        <taxon>Ktedonosporobacteraceae</taxon>
        <taxon>Ktedonosporobacter</taxon>
    </lineage>
</organism>
<evidence type="ECO:0000313" key="2">
    <source>
        <dbReference type="Proteomes" id="UP000290365"/>
    </source>
</evidence>